<reference evidence="1 2" key="1">
    <citation type="submission" date="2018-11" db="EMBL/GenBank/DDBJ databases">
        <title>Complete genome sequence of Paenibacillus baekrokdamisoli strain KCTC 33723.</title>
        <authorList>
            <person name="Kang S.W."/>
            <person name="Lee K.C."/>
            <person name="Kim K.K."/>
            <person name="Kim J.S."/>
            <person name="Kim D.S."/>
            <person name="Ko S.H."/>
            <person name="Yang S.H."/>
            <person name="Lee J.S."/>
        </authorList>
    </citation>
    <scope>NUCLEOTIDE SEQUENCE [LARGE SCALE GENOMIC DNA]</scope>
    <source>
        <strain evidence="1 2">KCTC 33723</strain>
    </source>
</reference>
<dbReference type="EMBL" id="AP019308">
    <property type="protein sequence ID" value="BBH22104.1"/>
    <property type="molecule type" value="Genomic_DNA"/>
</dbReference>
<dbReference type="Gene3D" id="2.60.120.260">
    <property type="entry name" value="Galactose-binding domain-like"/>
    <property type="match status" value="1"/>
</dbReference>
<dbReference type="AlphaFoldDB" id="A0A3G9JG27"/>
<dbReference type="Proteomes" id="UP000275368">
    <property type="component" value="Chromosome"/>
</dbReference>
<evidence type="ECO:0000313" key="1">
    <source>
        <dbReference type="EMBL" id="BBH22104.1"/>
    </source>
</evidence>
<dbReference type="RefSeq" id="WP_125659652.1">
    <property type="nucleotide sequence ID" value="NZ_AP019308.1"/>
</dbReference>
<evidence type="ECO:0000313" key="2">
    <source>
        <dbReference type="Proteomes" id="UP000275368"/>
    </source>
</evidence>
<accession>A0A3G9JG27</accession>
<organism evidence="1 2">
    <name type="scientific">Paenibacillus baekrokdamisoli</name>
    <dbReference type="NCBI Taxonomy" id="1712516"/>
    <lineage>
        <taxon>Bacteria</taxon>
        <taxon>Bacillati</taxon>
        <taxon>Bacillota</taxon>
        <taxon>Bacilli</taxon>
        <taxon>Bacillales</taxon>
        <taxon>Paenibacillaceae</taxon>
        <taxon>Paenibacillus</taxon>
    </lineage>
</organism>
<dbReference type="Gene3D" id="2.115.10.20">
    <property type="entry name" value="Glycosyl hydrolase domain, family 43"/>
    <property type="match status" value="1"/>
</dbReference>
<dbReference type="SUPFAM" id="SSF75005">
    <property type="entry name" value="Arabinanase/levansucrase/invertase"/>
    <property type="match status" value="1"/>
</dbReference>
<dbReference type="KEGG" id="pbk:Back11_34490"/>
<name>A0A3G9JG27_9BACL</name>
<dbReference type="CDD" id="cd15482">
    <property type="entry name" value="Sialidase_non-viral"/>
    <property type="match status" value="1"/>
</dbReference>
<dbReference type="InterPro" id="IPR023296">
    <property type="entry name" value="Glyco_hydro_beta-prop_sf"/>
</dbReference>
<gene>
    <name evidence="1" type="ORF">Back11_34490</name>
</gene>
<dbReference type="OrthoDB" id="2580793at2"/>
<protein>
    <submittedName>
        <fullName evidence="1">Uncharacterized protein</fullName>
    </submittedName>
</protein>
<sequence>MNNLALFENKDLWFRHPIIGDASFDTFERYAQNPVHKGSVPFEWPVNGTLFKDPISQHLYIYATLYYKGYWPPRGVDKGLHCIAYKSTDNGVTWTDIGTVLEGSKEGYVSIDGFVGGVADMCVNYDNGVYHAIFGWADPDNINGGLGYARSDTPDGPFVITDTPLHAELNQPLLLNRYKRIYSSSLIKRENDWIIIAMMSTPGNWGGTWALVVLHADKPEGPYGPPQFLVYPQSKVFHPPIVEFFPAFQDQDYVYCPFTSVALNRNFQVIYRALKEKADLPEAWEIYKYGSVWHAVDAENESQGIWGQAFAGIIDNGDFKVMYPAKTAVAEDCGTINLAQCRWDQLDKGEGFYLSAPNGSAVTFLQRHYEEFVIEAEVIAKGKKALFWAHGAPIGPNITTAAATLHPLMLNEMIILEWEHSRWQLKEITNLGETRIWASGDYAEAVLGEDTVQVSCTLTETNITINNKQVWNGIIPVRAGRIGLLAEKGNNLFVRRMTIDRAGEMCWLPYLATEGLIGAGEASMVADADINQWKLLKNNLFRFGFGYKTSEPGSIVKWNYVGADFKLWSPRGPELGKFNLYLDGQLLQTIDLTHSIDVESSIIYESTPLAGGYHAVTLEQLEGNLVCDSLDFLTI</sequence>
<proteinExistence type="predicted"/>
<keyword evidence="2" id="KW-1185">Reference proteome</keyword>